<dbReference type="AlphaFoldDB" id="A0A2S8GP21"/>
<evidence type="ECO:0000313" key="3">
    <source>
        <dbReference type="Proteomes" id="UP000237819"/>
    </source>
</evidence>
<gene>
    <name evidence="2" type="ORF">C5Y93_09260</name>
</gene>
<feature type="transmembrane region" description="Helical" evidence="1">
    <location>
        <begin position="153"/>
        <end position="172"/>
    </location>
</feature>
<feature type="transmembrane region" description="Helical" evidence="1">
    <location>
        <begin position="58"/>
        <end position="79"/>
    </location>
</feature>
<dbReference type="EMBL" id="PUHZ01000010">
    <property type="protein sequence ID" value="PQO46168.1"/>
    <property type="molecule type" value="Genomic_DNA"/>
</dbReference>
<feature type="transmembrane region" description="Helical" evidence="1">
    <location>
        <begin position="219"/>
        <end position="236"/>
    </location>
</feature>
<keyword evidence="1" id="KW-0472">Membrane</keyword>
<keyword evidence="1" id="KW-1133">Transmembrane helix</keyword>
<evidence type="ECO:0000313" key="2">
    <source>
        <dbReference type="EMBL" id="PQO46168.1"/>
    </source>
</evidence>
<feature type="transmembrane region" description="Helical" evidence="1">
    <location>
        <begin position="23"/>
        <end position="51"/>
    </location>
</feature>
<proteinExistence type="predicted"/>
<keyword evidence="1" id="KW-0812">Transmembrane</keyword>
<sequence length="262" mass="28814">MKEEAAITDLPADKGLNYSPVMFGFLLIVAGVMLFPLLIWAQVALVGFWLVAGRMPMWLRLIIAVALANLLVFPADILIGPRIWFCLNVTLFAVTTFTGILAVLLSHLPASRIATIRLKLWQCLLGGAVVSGMVLVNVYLPDWRTVWLWHREWLVLIPIASGLFGFGAAMIFSPALVKPGIMHGVLRVLGDACLVAVPYADYLLSSVVPMDVLPIDVRITWYVVNLLIVWLVVRMYESRLAMLLEASDADLDGAILGEGETS</sequence>
<feature type="transmembrane region" description="Helical" evidence="1">
    <location>
        <begin position="120"/>
        <end position="141"/>
    </location>
</feature>
<protein>
    <submittedName>
        <fullName evidence="2">Uncharacterized protein</fullName>
    </submittedName>
</protein>
<dbReference type="Proteomes" id="UP000237819">
    <property type="component" value="Unassembled WGS sequence"/>
</dbReference>
<accession>A0A2S8GP21</accession>
<name>A0A2S8GP21_9BACT</name>
<organism evidence="2 3">
    <name type="scientific">Blastopirellula marina</name>
    <dbReference type="NCBI Taxonomy" id="124"/>
    <lineage>
        <taxon>Bacteria</taxon>
        <taxon>Pseudomonadati</taxon>
        <taxon>Planctomycetota</taxon>
        <taxon>Planctomycetia</taxon>
        <taxon>Pirellulales</taxon>
        <taxon>Pirellulaceae</taxon>
        <taxon>Blastopirellula</taxon>
    </lineage>
</organism>
<feature type="transmembrane region" description="Helical" evidence="1">
    <location>
        <begin position="184"/>
        <end position="204"/>
    </location>
</feature>
<reference evidence="2 3" key="1">
    <citation type="submission" date="2018-02" db="EMBL/GenBank/DDBJ databases">
        <title>Comparative genomes isolates from brazilian mangrove.</title>
        <authorList>
            <person name="Araujo J.E."/>
            <person name="Taketani R.G."/>
            <person name="Silva M.C.P."/>
            <person name="Loureco M.V."/>
            <person name="Andreote F.D."/>
        </authorList>
    </citation>
    <scope>NUCLEOTIDE SEQUENCE [LARGE SCALE GENOMIC DNA]</scope>
    <source>
        <strain evidence="2 3">Nap-Phe MGV</strain>
    </source>
</reference>
<comment type="caution">
    <text evidence="2">The sequence shown here is derived from an EMBL/GenBank/DDBJ whole genome shotgun (WGS) entry which is preliminary data.</text>
</comment>
<feature type="transmembrane region" description="Helical" evidence="1">
    <location>
        <begin position="85"/>
        <end position="108"/>
    </location>
</feature>
<evidence type="ECO:0000256" key="1">
    <source>
        <dbReference type="SAM" id="Phobius"/>
    </source>
</evidence>